<evidence type="ECO:0000313" key="11">
    <source>
        <dbReference type="Proteomes" id="UP000242188"/>
    </source>
</evidence>
<accession>A0A210QKY0</accession>
<dbReference type="Pfam" id="PF00001">
    <property type="entry name" value="7tm_1"/>
    <property type="match status" value="1"/>
</dbReference>
<comment type="subcellular location">
    <subcellularLocation>
        <location evidence="1">Membrane</location>
        <topology evidence="1">Multi-pass membrane protein</topology>
    </subcellularLocation>
</comment>
<dbReference type="Gene3D" id="1.20.1070.10">
    <property type="entry name" value="Rhodopsin 7-helix transmembrane proteins"/>
    <property type="match status" value="1"/>
</dbReference>
<feature type="transmembrane region" description="Helical" evidence="8">
    <location>
        <begin position="178"/>
        <end position="199"/>
    </location>
</feature>
<sequence length="413" mass="45774">MFTTESSIDFAGNENSTTNSTNVFGNYENSTTVSTEAGSSRSNYYVIDQSVMDIFKKILVCGIISPMSAFGIVGNILALLILIRRKPINSTTVVLIAIAIADLAFIATTIVNVVSLLIRIYYPENAKEVTMKIIIPFSVYLSPLPGRISNWLVALVSLERLIAVTRPFKVKQICTKKLMIVLSIVLPLSVAILTSPKLWLYEVKDVTLPDGNVTKIIALGFIGRQKQLFEVYYLVSETLLRFVPMGVIIVSNAVIICVTCIQAKWRRHKQNYVMGKQPSTDERQITKTLLTITCIFIVCLLPSTISRLMVLFDANSTYYKYSSNVHSLLSFIGLLTETTNSSINFVIYVTMNSAYRRQLYLICGKRFKTKAISNTVFSSVAGSATSVNKGQNSHINLSTTDLSTVESSGDIHM</sequence>
<dbReference type="OrthoDB" id="6059163at2759"/>
<keyword evidence="11" id="KW-1185">Reference proteome</keyword>
<dbReference type="SUPFAM" id="SSF81321">
    <property type="entry name" value="Family A G protein-coupled receptor-like"/>
    <property type="match status" value="1"/>
</dbReference>
<reference evidence="10 11" key="1">
    <citation type="journal article" date="2017" name="Nat. Ecol. Evol.">
        <title>Scallop genome provides insights into evolution of bilaterian karyotype and development.</title>
        <authorList>
            <person name="Wang S."/>
            <person name="Zhang J."/>
            <person name="Jiao W."/>
            <person name="Li J."/>
            <person name="Xun X."/>
            <person name="Sun Y."/>
            <person name="Guo X."/>
            <person name="Huan P."/>
            <person name="Dong B."/>
            <person name="Zhang L."/>
            <person name="Hu X."/>
            <person name="Sun X."/>
            <person name="Wang J."/>
            <person name="Zhao C."/>
            <person name="Wang Y."/>
            <person name="Wang D."/>
            <person name="Huang X."/>
            <person name="Wang R."/>
            <person name="Lv J."/>
            <person name="Li Y."/>
            <person name="Zhang Z."/>
            <person name="Liu B."/>
            <person name="Lu W."/>
            <person name="Hui Y."/>
            <person name="Liang J."/>
            <person name="Zhou Z."/>
            <person name="Hou R."/>
            <person name="Li X."/>
            <person name="Liu Y."/>
            <person name="Li H."/>
            <person name="Ning X."/>
            <person name="Lin Y."/>
            <person name="Zhao L."/>
            <person name="Xing Q."/>
            <person name="Dou J."/>
            <person name="Li Y."/>
            <person name="Mao J."/>
            <person name="Guo H."/>
            <person name="Dou H."/>
            <person name="Li T."/>
            <person name="Mu C."/>
            <person name="Jiang W."/>
            <person name="Fu Q."/>
            <person name="Fu X."/>
            <person name="Miao Y."/>
            <person name="Liu J."/>
            <person name="Yu Q."/>
            <person name="Li R."/>
            <person name="Liao H."/>
            <person name="Li X."/>
            <person name="Kong Y."/>
            <person name="Jiang Z."/>
            <person name="Chourrout D."/>
            <person name="Li R."/>
            <person name="Bao Z."/>
        </authorList>
    </citation>
    <scope>NUCLEOTIDE SEQUENCE [LARGE SCALE GENOMIC DNA]</scope>
    <source>
        <strain evidence="10 11">PY_sf001</strain>
    </source>
</reference>
<feature type="transmembrane region" description="Helical" evidence="8">
    <location>
        <begin position="54"/>
        <end position="82"/>
    </location>
</feature>
<evidence type="ECO:0000313" key="10">
    <source>
        <dbReference type="EMBL" id="OWF49398.1"/>
    </source>
</evidence>
<dbReference type="PANTHER" id="PTHR24243">
    <property type="entry name" value="G-PROTEIN COUPLED RECEPTOR"/>
    <property type="match status" value="1"/>
</dbReference>
<organism evidence="10 11">
    <name type="scientific">Mizuhopecten yessoensis</name>
    <name type="common">Japanese scallop</name>
    <name type="synonym">Patinopecten yessoensis</name>
    <dbReference type="NCBI Taxonomy" id="6573"/>
    <lineage>
        <taxon>Eukaryota</taxon>
        <taxon>Metazoa</taxon>
        <taxon>Spiralia</taxon>
        <taxon>Lophotrochozoa</taxon>
        <taxon>Mollusca</taxon>
        <taxon>Bivalvia</taxon>
        <taxon>Autobranchia</taxon>
        <taxon>Pteriomorphia</taxon>
        <taxon>Pectinida</taxon>
        <taxon>Pectinoidea</taxon>
        <taxon>Pectinidae</taxon>
        <taxon>Mizuhopecten</taxon>
    </lineage>
</organism>
<keyword evidence="5 8" id="KW-0472">Membrane</keyword>
<feature type="domain" description="G-protein coupled receptors family 1 profile" evidence="9">
    <location>
        <begin position="74"/>
        <end position="348"/>
    </location>
</feature>
<feature type="transmembrane region" description="Helical" evidence="8">
    <location>
        <begin position="242"/>
        <end position="265"/>
    </location>
</feature>
<evidence type="ECO:0000256" key="8">
    <source>
        <dbReference type="SAM" id="Phobius"/>
    </source>
</evidence>
<dbReference type="GO" id="GO:0005886">
    <property type="term" value="C:plasma membrane"/>
    <property type="evidence" value="ECO:0007669"/>
    <property type="project" value="TreeGrafter"/>
</dbReference>
<evidence type="ECO:0000256" key="2">
    <source>
        <dbReference type="ARBA" id="ARBA00022692"/>
    </source>
</evidence>
<evidence type="ECO:0000256" key="4">
    <source>
        <dbReference type="ARBA" id="ARBA00023040"/>
    </source>
</evidence>
<gene>
    <name evidence="10" type="ORF">KP79_PYT16598</name>
</gene>
<comment type="caution">
    <text evidence="10">The sequence shown here is derived from an EMBL/GenBank/DDBJ whole genome shotgun (WGS) entry which is preliminary data.</text>
</comment>
<dbReference type="PANTHER" id="PTHR24243:SF233">
    <property type="entry name" value="THYROTROPIN-RELEASING HORMONE RECEPTOR"/>
    <property type="match status" value="1"/>
</dbReference>
<dbReference type="SMART" id="SM01381">
    <property type="entry name" value="7TM_GPCR_Srsx"/>
    <property type="match status" value="1"/>
</dbReference>
<evidence type="ECO:0000259" key="9">
    <source>
        <dbReference type="PROSITE" id="PS50262"/>
    </source>
</evidence>
<dbReference type="InterPro" id="IPR000276">
    <property type="entry name" value="GPCR_Rhodpsn"/>
</dbReference>
<evidence type="ECO:0000256" key="1">
    <source>
        <dbReference type="ARBA" id="ARBA00004141"/>
    </source>
</evidence>
<dbReference type="GO" id="GO:0004930">
    <property type="term" value="F:G protein-coupled receptor activity"/>
    <property type="evidence" value="ECO:0007669"/>
    <property type="project" value="UniProtKB-KW"/>
</dbReference>
<keyword evidence="3 8" id="KW-1133">Transmembrane helix</keyword>
<evidence type="ECO:0000256" key="7">
    <source>
        <dbReference type="ARBA" id="ARBA00023224"/>
    </source>
</evidence>
<dbReference type="CDD" id="cd14978">
    <property type="entry name" value="7tmA_FMRFamide_R-like"/>
    <property type="match status" value="1"/>
</dbReference>
<evidence type="ECO:0000256" key="6">
    <source>
        <dbReference type="ARBA" id="ARBA00023170"/>
    </source>
</evidence>
<dbReference type="AlphaFoldDB" id="A0A210QKY0"/>
<dbReference type="PROSITE" id="PS50262">
    <property type="entry name" value="G_PROTEIN_RECEP_F1_2"/>
    <property type="match status" value="1"/>
</dbReference>
<keyword evidence="2 8" id="KW-0812">Transmembrane</keyword>
<keyword evidence="7" id="KW-0807">Transducer</keyword>
<dbReference type="Proteomes" id="UP000242188">
    <property type="component" value="Unassembled WGS sequence"/>
</dbReference>
<evidence type="ECO:0000256" key="3">
    <source>
        <dbReference type="ARBA" id="ARBA00022989"/>
    </source>
</evidence>
<evidence type="ECO:0000256" key="5">
    <source>
        <dbReference type="ARBA" id="ARBA00023136"/>
    </source>
</evidence>
<dbReference type="InterPro" id="IPR017452">
    <property type="entry name" value="GPCR_Rhodpsn_7TM"/>
</dbReference>
<dbReference type="PRINTS" id="PR00237">
    <property type="entry name" value="GPCRRHODOPSN"/>
</dbReference>
<keyword evidence="6 10" id="KW-0675">Receptor</keyword>
<dbReference type="EMBL" id="NEDP02003134">
    <property type="protein sequence ID" value="OWF49398.1"/>
    <property type="molecule type" value="Genomic_DNA"/>
</dbReference>
<protein>
    <submittedName>
        <fullName evidence="10">FMRFamide receptor</fullName>
    </submittedName>
</protein>
<proteinExistence type="predicted"/>
<feature type="transmembrane region" description="Helical" evidence="8">
    <location>
        <begin position="94"/>
        <end position="121"/>
    </location>
</feature>
<feature type="transmembrane region" description="Helical" evidence="8">
    <location>
        <begin position="325"/>
        <end position="349"/>
    </location>
</feature>
<feature type="transmembrane region" description="Helical" evidence="8">
    <location>
        <begin position="285"/>
        <end position="305"/>
    </location>
</feature>
<name>A0A210QKY0_MIZYE</name>
<keyword evidence="4" id="KW-0297">G-protein coupled receptor</keyword>